<feature type="compositionally biased region" description="Basic and acidic residues" evidence="9">
    <location>
        <begin position="618"/>
        <end position="629"/>
    </location>
</feature>
<feature type="compositionally biased region" description="Basic and acidic residues" evidence="9">
    <location>
        <begin position="284"/>
        <end position="297"/>
    </location>
</feature>
<evidence type="ECO:0000313" key="11">
    <source>
        <dbReference type="EMBL" id="CAK0806760.1"/>
    </source>
</evidence>
<keyword evidence="10" id="KW-0732">Signal</keyword>
<comment type="subcellular location">
    <subcellularLocation>
        <location evidence="1">Golgi apparatus membrane</location>
        <topology evidence="1">Single-pass type II membrane protein</topology>
    </subcellularLocation>
</comment>
<dbReference type="InterPro" id="IPR018011">
    <property type="entry name" value="Carb_sulfotrans_8-10"/>
</dbReference>
<protein>
    <recommendedName>
        <fullName evidence="13">Sulfotransferase domain-containing protein</fullName>
    </recommendedName>
</protein>
<dbReference type="EMBL" id="CAUYUJ010003780">
    <property type="protein sequence ID" value="CAK0806760.1"/>
    <property type="molecule type" value="Genomic_DNA"/>
</dbReference>
<feature type="chain" id="PRO_5045555761" description="Sulfotransferase domain-containing protein" evidence="10">
    <location>
        <begin position="18"/>
        <end position="734"/>
    </location>
</feature>
<feature type="signal peptide" evidence="10">
    <location>
        <begin position="1"/>
        <end position="17"/>
    </location>
</feature>
<keyword evidence="3" id="KW-0808">Transferase</keyword>
<name>A0ABN9QL01_9DINO</name>
<keyword evidence="12" id="KW-1185">Reference proteome</keyword>
<evidence type="ECO:0000256" key="2">
    <source>
        <dbReference type="ARBA" id="ARBA00006339"/>
    </source>
</evidence>
<evidence type="ECO:0000256" key="7">
    <source>
        <dbReference type="ARBA" id="ARBA00023136"/>
    </source>
</evidence>
<dbReference type="Proteomes" id="UP001189429">
    <property type="component" value="Unassembled WGS sequence"/>
</dbReference>
<evidence type="ECO:0000256" key="3">
    <source>
        <dbReference type="ARBA" id="ARBA00022679"/>
    </source>
</evidence>
<dbReference type="PANTHER" id="PTHR12137">
    <property type="entry name" value="CARBOHYDRATE SULFOTRANSFERASE"/>
    <property type="match status" value="1"/>
</dbReference>
<evidence type="ECO:0000256" key="9">
    <source>
        <dbReference type="SAM" id="MobiDB-lite"/>
    </source>
</evidence>
<feature type="region of interest" description="Disordered" evidence="9">
    <location>
        <begin position="599"/>
        <end position="629"/>
    </location>
</feature>
<organism evidence="11 12">
    <name type="scientific">Prorocentrum cordatum</name>
    <dbReference type="NCBI Taxonomy" id="2364126"/>
    <lineage>
        <taxon>Eukaryota</taxon>
        <taxon>Sar</taxon>
        <taxon>Alveolata</taxon>
        <taxon>Dinophyceae</taxon>
        <taxon>Prorocentrales</taxon>
        <taxon>Prorocentraceae</taxon>
        <taxon>Prorocentrum</taxon>
    </lineage>
</organism>
<dbReference type="InterPro" id="IPR005331">
    <property type="entry name" value="Sulfotransferase"/>
</dbReference>
<comment type="similarity">
    <text evidence="2">Belongs to the sulfotransferase 2 family.</text>
</comment>
<dbReference type="Pfam" id="PF03567">
    <property type="entry name" value="Sulfotransfer_2"/>
    <property type="match status" value="1"/>
</dbReference>
<gene>
    <name evidence="11" type="ORF">PCOR1329_LOCUS12870</name>
</gene>
<evidence type="ECO:0000256" key="10">
    <source>
        <dbReference type="SAM" id="SignalP"/>
    </source>
</evidence>
<dbReference type="PANTHER" id="PTHR12137:SF54">
    <property type="entry name" value="CARBOHYDRATE SULFOTRANSFERASE"/>
    <property type="match status" value="1"/>
</dbReference>
<evidence type="ECO:0000256" key="4">
    <source>
        <dbReference type="ARBA" id="ARBA00022692"/>
    </source>
</evidence>
<feature type="region of interest" description="Disordered" evidence="9">
    <location>
        <begin position="284"/>
        <end position="304"/>
    </location>
</feature>
<evidence type="ECO:0000256" key="5">
    <source>
        <dbReference type="ARBA" id="ARBA00022989"/>
    </source>
</evidence>
<proteinExistence type="inferred from homology"/>
<keyword evidence="5" id="KW-1133">Transmembrane helix</keyword>
<evidence type="ECO:0000256" key="6">
    <source>
        <dbReference type="ARBA" id="ARBA00023034"/>
    </source>
</evidence>
<keyword evidence="7" id="KW-0472">Membrane</keyword>
<sequence>MPAPLLAGMVAALVVHAIGLKAAQSDQACSLPQYDPEHSHRMINTHGPWSEGRIQLPPPTDKHILVVPKLKLIFCFIPKVACTQFNRLMNDLNGMTHRLGENCGNHDPIFASSVRYRHSIGNAWSWDLMEDPSWTKAVFLRDPLERLVSAHRSKCENDECGGCLEHNFTKGIMEDLLVNDNMHYLPQRHFCGDPHRNETLETTLKNYHFVGHVTEDHAKVAHQVESMLHLALKRRESHTGETGLIDFAAAGADVKIAKDSLEAGFTQESLSLVARKYFTDRSEDNVDVRAPDSRPENDEQLPADAETLDSVAETYFPRSAITSEHAGSDHDTGVSREFASRYFTTQTLEVALEYYAKDYRVLPGLSVPRWVDQTLECLRITTGDGIDDSGHLRVMVEIVGENGPVSTQAAEGFFSRSSTVLDKCWGQVLSVRVQSSGPDSWRGSVELSPDGRVSFGTMRCSECSSGNSRDISVASTGGSRISGEQAQASCLDGAACELLKEESPPPRPSAAPARAPAALVGTEGLQEAIPSGYTQAGRNCDCGHTIAESGARSRLLTCARRRARAPLGARPSRSGTAPPPSKACAACLTRTARIGETTAGNRATASTDWPARAPAAARPDEQAVRATERPRVAHSLRPGVGAPSRAWRGLRGWRRFPSCSRFSWLLAKAGQLLVGCLRVCARDKQLVLRTPHHICPRLALPLLSPASSPAAESLHNRCSGVVKSSQGGAASTNR</sequence>
<evidence type="ECO:0008006" key="13">
    <source>
        <dbReference type="Google" id="ProtNLM"/>
    </source>
</evidence>
<keyword evidence="4" id="KW-0812">Transmembrane</keyword>
<keyword evidence="6" id="KW-0333">Golgi apparatus</keyword>
<reference evidence="11" key="1">
    <citation type="submission" date="2023-10" db="EMBL/GenBank/DDBJ databases">
        <authorList>
            <person name="Chen Y."/>
            <person name="Shah S."/>
            <person name="Dougan E. K."/>
            <person name="Thang M."/>
            <person name="Chan C."/>
        </authorList>
    </citation>
    <scope>NUCLEOTIDE SEQUENCE [LARGE SCALE GENOMIC DNA]</scope>
</reference>
<accession>A0ABN9QL01</accession>
<comment type="caution">
    <text evidence="11">The sequence shown here is derived from an EMBL/GenBank/DDBJ whole genome shotgun (WGS) entry which is preliminary data.</text>
</comment>
<keyword evidence="8" id="KW-0325">Glycoprotein</keyword>
<evidence type="ECO:0000313" key="12">
    <source>
        <dbReference type="Proteomes" id="UP001189429"/>
    </source>
</evidence>
<evidence type="ECO:0000256" key="8">
    <source>
        <dbReference type="ARBA" id="ARBA00023180"/>
    </source>
</evidence>
<evidence type="ECO:0000256" key="1">
    <source>
        <dbReference type="ARBA" id="ARBA00004323"/>
    </source>
</evidence>